<evidence type="ECO:0000313" key="1">
    <source>
        <dbReference type="EMBL" id="HIZ90066.1"/>
    </source>
</evidence>
<dbReference type="EMBL" id="DXAQ01000133">
    <property type="protein sequence ID" value="HIZ90066.1"/>
    <property type="molecule type" value="Genomic_DNA"/>
</dbReference>
<evidence type="ECO:0000313" key="2">
    <source>
        <dbReference type="Proteomes" id="UP000824176"/>
    </source>
</evidence>
<accession>A0A9D2KCF0</accession>
<name>A0A9D2KCF0_9BACT</name>
<dbReference type="AlphaFoldDB" id="A0A9D2KCF0"/>
<reference evidence="1" key="1">
    <citation type="journal article" date="2021" name="PeerJ">
        <title>Extensive microbial diversity within the chicken gut microbiome revealed by metagenomics and culture.</title>
        <authorList>
            <person name="Gilroy R."/>
            <person name="Ravi A."/>
            <person name="Getino M."/>
            <person name="Pursley I."/>
            <person name="Horton D.L."/>
            <person name="Alikhan N.F."/>
            <person name="Baker D."/>
            <person name="Gharbi K."/>
            <person name="Hall N."/>
            <person name="Watson M."/>
            <person name="Adriaenssens E.M."/>
            <person name="Foster-Nyarko E."/>
            <person name="Jarju S."/>
            <person name="Secka A."/>
            <person name="Antonio M."/>
            <person name="Oren A."/>
            <person name="Chaudhuri R.R."/>
            <person name="La Ragione R."/>
            <person name="Hildebrand F."/>
            <person name="Pallen M.J."/>
        </authorList>
    </citation>
    <scope>NUCLEOTIDE SEQUENCE</scope>
    <source>
        <strain evidence="1">ChiW4-1371</strain>
    </source>
</reference>
<protein>
    <submittedName>
        <fullName evidence="1">Uncharacterized protein</fullName>
    </submittedName>
</protein>
<comment type="caution">
    <text evidence="1">The sequence shown here is derived from an EMBL/GenBank/DDBJ whole genome shotgun (WGS) entry which is preliminary data.</text>
</comment>
<reference evidence="1" key="2">
    <citation type="submission" date="2021-04" db="EMBL/GenBank/DDBJ databases">
        <authorList>
            <person name="Gilroy R."/>
        </authorList>
    </citation>
    <scope>NUCLEOTIDE SEQUENCE</scope>
    <source>
        <strain evidence="1">ChiW4-1371</strain>
    </source>
</reference>
<organism evidence="1 2">
    <name type="scientific">Candidatus Mucispirillum faecigallinarum</name>
    <dbReference type="NCBI Taxonomy" id="2838699"/>
    <lineage>
        <taxon>Bacteria</taxon>
        <taxon>Pseudomonadati</taxon>
        <taxon>Deferribacterota</taxon>
        <taxon>Deferribacteres</taxon>
        <taxon>Deferribacterales</taxon>
        <taxon>Mucispirillaceae</taxon>
        <taxon>Mucispirillum</taxon>
    </lineage>
</organism>
<dbReference type="Proteomes" id="UP000824176">
    <property type="component" value="Unassembled WGS sequence"/>
</dbReference>
<proteinExistence type="predicted"/>
<sequence length="501" mass="56224">MKLGKILLILTISILFVPFTLLAYVGDEFVTPDSWGKHVTPNGVKSFTNGISFGDSGTLKMGYTTRVKLRFSDESDWSIYEYARLRLSGTKVGNGELNMNINMRGAYDDSPTIGDRSYHRFYDGLYTARAYSEFTRQTKSLDGDFRIYQANLELNKVVPLTDISIGRMYLAAIDGYKIDGVKFKVDPSQYFNFDIYYGLPVSYYSNLKTQVAGANIEIPIEKSGTKIQAAYSYFISEDGGDYNTQVARLRLDQSLSLNALAAAIYAEGDMIGNAFIYDIGFDANINPSKTGISAYVTGQATTNDNPINNYVSLYEGMLGSSAYVMGGVKVTQGIKDFLLIGVGYEGKYNFSISYGDRDYNRVFGNIDLVGLIHKNNYLSLIVDYYNVAALGHQNGSSKVLGGFRMTQVFTDKLEAWLGVNVQNFQYRNSPIKMGGMNYGFDEINQRRMNENTTLAYIGAMYKPVDWCALQLDYTFEYADLFKSADLQPDVHTVEMWVNFVW</sequence>
<gene>
    <name evidence="1" type="ORF">H9804_08965</name>
</gene>